<keyword evidence="2" id="KW-1185">Reference proteome</keyword>
<reference evidence="1" key="1">
    <citation type="submission" date="2023-03" db="EMBL/GenBank/DDBJ databases">
        <title>Massive genome expansion in bonnet fungi (Mycena s.s.) driven by repeated elements and novel gene families across ecological guilds.</title>
        <authorList>
            <consortium name="Lawrence Berkeley National Laboratory"/>
            <person name="Harder C.B."/>
            <person name="Miyauchi S."/>
            <person name="Viragh M."/>
            <person name="Kuo A."/>
            <person name="Thoen E."/>
            <person name="Andreopoulos B."/>
            <person name="Lu D."/>
            <person name="Skrede I."/>
            <person name="Drula E."/>
            <person name="Henrissat B."/>
            <person name="Morin E."/>
            <person name="Kohler A."/>
            <person name="Barry K."/>
            <person name="LaButti K."/>
            <person name="Morin E."/>
            <person name="Salamov A."/>
            <person name="Lipzen A."/>
            <person name="Mereny Z."/>
            <person name="Hegedus B."/>
            <person name="Baldrian P."/>
            <person name="Stursova M."/>
            <person name="Weitz H."/>
            <person name="Taylor A."/>
            <person name="Grigoriev I.V."/>
            <person name="Nagy L.G."/>
            <person name="Martin F."/>
            <person name="Kauserud H."/>
        </authorList>
    </citation>
    <scope>NUCLEOTIDE SEQUENCE</scope>
    <source>
        <strain evidence="1">CBHHK002</strain>
    </source>
</reference>
<dbReference type="PANTHER" id="PTHR31912">
    <property type="entry name" value="IP13529P"/>
    <property type="match status" value="1"/>
</dbReference>
<accession>A0AAD7A2M4</accession>
<name>A0AAD7A2M4_9AGAR</name>
<evidence type="ECO:0000313" key="1">
    <source>
        <dbReference type="EMBL" id="KAJ7348330.1"/>
    </source>
</evidence>
<dbReference type="PANTHER" id="PTHR31912:SF34">
    <property type="entry name" value="NOTOCHORD-RELATED PROTEIN"/>
    <property type="match status" value="1"/>
</dbReference>
<gene>
    <name evidence="1" type="ORF">DFH08DRAFT_778886</name>
</gene>
<dbReference type="Proteomes" id="UP001218218">
    <property type="component" value="Unassembled WGS sequence"/>
</dbReference>
<protein>
    <submittedName>
        <fullName evidence="1">Uncharacterized protein</fullName>
    </submittedName>
</protein>
<proteinExistence type="predicted"/>
<organism evidence="1 2">
    <name type="scientific">Mycena albidolilacea</name>
    <dbReference type="NCBI Taxonomy" id="1033008"/>
    <lineage>
        <taxon>Eukaryota</taxon>
        <taxon>Fungi</taxon>
        <taxon>Dikarya</taxon>
        <taxon>Basidiomycota</taxon>
        <taxon>Agaricomycotina</taxon>
        <taxon>Agaricomycetes</taxon>
        <taxon>Agaricomycetidae</taxon>
        <taxon>Agaricales</taxon>
        <taxon>Marasmiineae</taxon>
        <taxon>Mycenaceae</taxon>
        <taxon>Mycena</taxon>
    </lineage>
</organism>
<comment type="caution">
    <text evidence="1">The sequence shown here is derived from an EMBL/GenBank/DDBJ whole genome shotgun (WGS) entry which is preliminary data.</text>
</comment>
<evidence type="ECO:0000313" key="2">
    <source>
        <dbReference type="Proteomes" id="UP001218218"/>
    </source>
</evidence>
<dbReference type="EMBL" id="JARIHO010000017">
    <property type="protein sequence ID" value="KAJ7348330.1"/>
    <property type="molecule type" value="Genomic_DNA"/>
</dbReference>
<sequence>MLALGLEDLPSDRIMDDVDRALQKLCGIQTIRYSGKLGHVYHVNDLAAIIAQEMANTTTHQNLHFFPEDTGPSLSQAWQASRWLHELDSDLTTPMIRIRNQDFYINEPTLLSNGKVCLPSRWFKRGDKTFAQAWKMHELLSTDPKSRSGWVIEGDKEFEVCETELLVSFPILASSFVSRKILDPRIILGIQLNGQITKWTKTNPSEGNRWRKLSAGHRVLAFPIWLYCDDTSGNTSKKWNKHNSFLFTAAGLPRKFVHRESNIHFL</sequence>
<dbReference type="AlphaFoldDB" id="A0AAD7A2M4"/>